<evidence type="ECO:0000256" key="5">
    <source>
        <dbReference type="SAM" id="Phobius"/>
    </source>
</evidence>
<dbReference type="OrthoDB" id="643057at2"/>
<feature type="transmembrane region" description="Helical" evidence="5">
    <location>
        <begin position="48"/>
        <end position="72"/>
    </location>
</feature>
<dbReference type="AlphaFoldDB" id="A0A2Z4GA67"/>
<keyword evidence="5" id="KW-0472">Membrane</keyword>
<dbReference type="EMBL" id="CP029480">
    <property type="protein sequence ID" value="AWV97980.1"/>
    <property type="molecule type" value="Genomic_DNA"/>
</dbReference>
<protein>
    <submittedName>
        <fullName evidence="6">Sodium:proton antiporter</fullName>
    </submittedName>
</protein>
<evidence type="ECO:0000313" key="6">
    <source>
        <dbReference type="EMBL" id="AWV97980.1"/>
    </source>
</evidence>
<feature type="transmembrane region" description="Helical" evidence="5">
    <location>
        <begin position="306"/>
        <end position="323"/>
    </location>
</feature>
<dbReference type="GO" id="GO:0005886">
    <property type="term" value="C:plasma membrane"/>
    <property type="evidence" value="ECO:0007669"/>
    <property type="project" value="UniProtKB-SubCell"/>
</dbReference>
<feature type="transmembrane region" description="Helical" evidence="5">
    <location>
        <begin position="212"/>
        <end position="228"/>
    </location>
</feature>
<feature type="transmembrane region" description="Helical" evidence="5">
    <location>
        <begin position="122"/>
        <end position="143"/>
    </location>
</feature>
<keyword evidence="2" id="KW-0813">Transport</keyword>
<dbReference type="PANTHER" id="PTHR32507:SF0">
    <property type="entry name" value="NA(+)_H(+) ANTIPORTER 2-RELATED"/>
    <property type="match status" value="1"/>
</dbReference>
<gene>
    <name evidence="6" type="ORF">DJ013_07275</name>
</gene>
<dbReference type="Proteomes" id="UP000249873">
    <property type="component" value="Chromosome"/>
</dbReference>
<feature type="transmembrane region" description="Helical" evidence="5">
    <location>
        <begin position="335"/>
        <end position="352"/>
    </location>
</feature>
<dbReference type="GO" id="GO:0015297">
    <property type="term" value="F:antiporter activity"/>
    <property type="evidence" value="ECO:0007669"/>
    <property type="project" value="UniProtKB-KW"/>
</dbReference>
<dbReference type="GO" id="GO:0006811">
    <property type="term" value="P:monoatomic ion transport"/>
    <property type="evidence" value="ECO:0007669"/>
    <property type="project" value="UniProtKB-KW"/>
</dbReference>
<organism evidence="6 7">
    <name type="scientific">Arcticibacterium luteifluviistationis</name>
    <dbReference type="NCBI Taxonomy" id="1784714"/>
    <lineage>
        <taxon>Bacteria</taxon>
        <taxon>Pseudomonadati</taxon>
        <taxon>Bacteroidota</taxon>
        <taxon>Cytophagia</taxon>
        <taxon>Cytophagales</taxon>
        <taxon>Leadbetterellaceae</taxon>
        <taxon>Arcticibacterium</taxon>
    </lineage>
</organism>
<evidence type="ECO:0000256" key="2">
    <source>
        <dbReference type="ARBA" id="ARBA00022448"/>
    </source>
</evidence>
<name>A0A2Z4GA67_9BACT</name>
<keyword evidence="3" id="KW-0050">Antiport</keyword>
<dbReference type="RefSeq" id="WP_111371082.1">
    <property type="nucleotide sequence ID" value="NZ_CP029480.1"/>
</dbReference>
<keyword evidence="5" id="KW-0812">Transmembrane</keyword>
<evidence type="ECO:0000256" key="1">
    <source>
        <dbReference type="ARBA" id="ARBA00004651"/>
    </source>
</evidence>
<feature type="transmembrane region" description="Helical" evidence="5">
    <location>
        <begin position="92"/>
        <end position="110"/>
    </location>
</feature>
<feature type="transmembrane region" description="Helical" evidence="5">
    <location>
        <begin position="234"/>
        <end position="252"/>
    </location>
</feature>
<comment type="subcellular location">
    <subcellularLocation>
        <location evidence="1">Cell membrane</location>
        <topology evidence="1">Multi-pass membrane protein</topology>
    </subcellularLocation>
</comment>
<feature type="transmembrane region" description="Helical" evidence="5">
    <location>
        <begin position="364"/>
        <end position="383"/>
    </location>
</feature>
<keyword evidence="4" id="KW-0406">Ion transport</keyword>
<feature type="transmembrane region" description="Helical" evidence="5">
    <location>
        <begin position="150"/>
        <end position="171"/>
    </location>
</feature>
<evidence type="ECO:0000256" key="4">
    <source>
        <dbReference type="ARBA" id="ARBA00023065"/>
    </source>
</evidence>
<keyword evidence="5" id="KW-1133">Transmembrane helix</keyword>
<accession>A0A2Z4GA67</accession>
<dbReference type="KEGG" id="als:DJ013_07275"/>
<feature type="transmembrane region" description="Helical" evidence="5">
    <location>
        <begin position="273"/>
        <end position="294"/>
    </location>
</feature>
<dbReference type="Gene3D" id="1.20.1530.20">
    <property type="match status" value="1"/>
</dbReference>
<dbReference type="InterPro" id="IPR038770">
    <property type="entry name" value="Na+/solute_symporter_sf"/>
</dbReference>
<proteinExistence type="predicted"/>
<dbReference type="PANTHER" id="PTHR32507">
    <property type="entry name" value="NA(+)/H(+) ANTIPORTER 1"/>
    <property type="match status" value="1"/>
</dbReference>
<reference evidence="6 7" key="1">
    <citation type="submission" date="2018-05" db="EMBL/GenBank/DDBJ databases">
        <title>Complete genome sequence of Arcticibacterium luteifluviistationis SM1504T, a cytophagaceae bacterium isolated from Arctic surface seawater.</title>
        <authorList>
            <person name="Li Y."/>
            <person name="Qin Q.-L."/>
        </authorList>
    </citation>
    <scope>NUCLEOTIDE SEQUENCE [LARGE SCALE GENOMIC DNA]</scope>
    <source>
        <strain evidence="6 7">SM1504</strain>
    </source>
</reference>
<keyword evidence="7" id="KW-1185">Reference proteome</keyword>
<sequence length="392" mass="43685">MTTAILITFCSLLLIAYLFDITSARTKIPSVIMLLLLGWGMKEVTVFLGFSLVDFSTLLPVLATIGLILIVLEGSLELKLNSSKIGLLKKSVLGALIPMISLSFILAYAFHYFGDFPFKVSLINAIPLCVISSAIAIPSVINLDDGEKEFVVYESSFSDILGILFFNFIALNETIGLLSVVNFGLHMLIMLVVSVLGTIGLSLLLSRIDHHVKFVPIILLIVLVYAILKSYHLPALLFILLFGLAIGNLKQFEKINWFKKLKTDNLKKEIKRFEEITIEGAFLVRALFFIIFGYMIKTSEILNTDTIFWALGIVILVFFIRAVQLKVSRFDLRPLVYIAPRGLITILLFISIEPENTITLVNNSLIIQVIILTAIIMGMGLMAKPKPPKIEE</sequence>
<evidence type="ECO:0000313" key="7">
    <source>
        <dbReference type="Proteomes" id="UP000249873"/>
    </source>
</evidence>
<feature type="transmembrane region" description="Helical" evidence="5">
    <location>
        <begin position="183"/>
        <end position="205"/>
    </location>
</feature>
<evidence type="ECO:0000256" key="3">
    <source>
        <dbReference type="ARBA" id="ARBA00022449"/>
    </source>
</evidence>